<dbReference type="PANTHER" id="PTHR21624">
    <property type="entry name" value="STEROL DESATURASE-RELATED PROTEIN"/>
    <property type="match status" value="1"/>
</dbReference>
<keyword evidence="5" id="KW-0443">Lipid metabolism</keyword>
<feature type="transmembrane region" description="Helical" evidence="7">
    <location>
        <begin position="391"/>
        <end position="412"/>
    </location>
</feature>
<keyword evidence="4" id="KW-0560">Oxidoreductase</keyword>
<dbReference type="AlphaFoldDB" id="A0A381N081"/>
<dbReference type="InterPro" id="IPR051689">
    <property type="entry name" value="Sterol_desaturase/TMEM195"/>
</dbReference>
<feature type="domain" description="Fatty acid hydroxylase" evidence="8">
    <location>
        <begin position="86"/>
        <end position="219"/>
    </location>
</feature>
<dbReference type="PANTHER" id="PTHR21624:SF1">
    <property type="entry name" value="ALKYLGLYCEROL MONOOXYGENASE"/>
    <property type="match status" value="1"/>
</dbReference>
<dbReference type="Pfam" id="PF04116">
    <property type="entry name" value="FA_hydroxylase"/>
    <property type="match status" value="1"/>
</dbReference>
<proteinExistence type="predicted"/>
<evidence type="ECO:0000256" key="5">
    <source>
        <dbReference type="ARBA" id="ARBA00023098"/>
    </source>
</evidence>
<evidence type="ECO:0000256" key="4">
    <source>
        <dbReference type="ARBA" id="ARBA00023002"/>
    </source>
</evidence>
<feature type="transmembrane region" description="Helical" evidence="7">
    <location>
        <begin position="52"/>
        <end position="70"/>
    </location>
</feature>
<organism evidence="9">
    <name type="scientific">marine metagenome</name>
    <dbReference type="NCBI Taxonomy" id="408172"/>
    <lineage>
        <taxon>unclassified sequences</taxon>
        <taxon>metagenomes</taxon>
        <taxon>ecological metagenomes</taxon>
    </lineage>
</organism>
<accession>A0A381N081</accession>
<feature type="transmembrane region" description="Helical" evidence="7">
    <location>
        <begin position="338"/>
        <end position="355"/>
    </location>
</feature>
<dbReference type="GO" id="GO:0005783">
    <property type="term" value="C:endoplasmic reticulum"/>
    <property type="evidence" value="ECO:0007669"/>
    <property type="project" value="TreeGrafter"/>
</dbReference>
<evidence type="ECO:0000256" key="2">
    <source>
        <dbReference type="ARBA" id="ARBA00022692"/>
    </source>
</evidence>
<dbReference type="GO" id="GO:0016020">
    <property type="term" value="C:membrane"/>
    <property type="evidence" value="ECO:0007669"/>
    <property type="project" value="GOC"/>
</dbReference>
<evidence type="ECO:0000256" key="1">
    <source>
        <dbReference type="ARBA" id="ARBA00004127"/>
    </source>
</evidence>
<protein>
    <recommendedName>
        <fullName evidence="8">Fatty acid hydroxylase domain-containing protein</fullName>
    </recommendedName>
</protein>
<feature type="transmembrane region" description="Helical" evidence="7">
    <location>
        <begin position="82"/>
        <end position="99"/>
    </location>
</feature>
<evidence type="ECO:0000256" key="3">
    <source>
        <dbReference type="ARBA" id="ARBA00022989"/>
    </source>
</evidence>
<keyword evidence="2 7" id="KW-0812">Transmembrane</keyword>
<evidence type="ECO:0000256" key="6">
    <source>
        <dbReference type="ARBA" id="ARBA00023136"/>
    </source>
</evidence>
<sequence length="422" mass="49923">MPTYYITTLNIIIPIFVILILLEIFYANIINKSFVIRSMDTLSSLCSGLTNVIRDVLGLTIIIVSYSFMVNNFALFTIKTTWITYVVAFIGIDFAGYWVHRINHRINYFWNHHIVHHSSEEFNLACALRQSISNFFSLTFVFLVPTAIVGVPAEVITFLAPLHLFAQYWYHTRLIGNLGFLEYILVTPSHHRVHHAINEEYLDKNLSQIFIIWDKLFGTFQKELNEVPPVYGVKRPVRSWNPIFINFTHLMVLIKDAWRTNNWYDKLRIWFMPTGWRPKDVENEFPIVSIDPSNDYEKYYPNLSLKLQIWSWIQYTLVFCFMMYFINNLYRISFVEGIQYAVFLYVSIYGLTSLMDQDSYAWIFEIGKSLFGFVLIIFYGDWFFISTYSDYAITLLQIYFVSSSTIVLYFSYYEKKLIPVIN</sequence>
<dbReference type="GO" id="GO:0008610">
    <property type="term" value="P:lipid biosynthetic process"/>
    <property type="evidence" value="ECO:0007669"/>
    <property type="project" value="InterPro"/>
</dbReference>
<dbReference type="GO" id="GO:0005506">
    <property type="term" value="F:iron ion binding"/>
    <property type="evidence" value="ECO:0007669"/>
    <property type="project" value="InterPro"/>
</dbReference>
<evidence type="ECO:0000259" key="8">
    <source>
        <dbReference type="Pfam" id="PF04116"/>
    </source>
</evidence>
<dbReference type="InterPro" id="IPR006694">
    <property type="entry name" value="Fatty_acid_hydroxylase"/>
</dbReference>
<feature type="transmembrane region" description="Helical" evidence="7">
    <location>
        <begin position="362"/>
        <end position="385"/>
    </location>
</feature>
<keyword evidence="3 7" id="KW-1133">Transmembrane helix</keyword>
<evidence type="ECO:0000313" key="9">
    <source>
        <dbReference type="EMBL" id="SUZ47947.1"/>
    </source>
</evidence>
<dbReference type="GO" id="GO:0006643">
    <property type="term" value="P:membrane lipid metabolic process"/>
    <property type="evidence" value="ECO:0007669"/>
    <property type="project" value="TreeGrafter"/>
</dbReference>
<feature type="transmembrane region" description="Helical" evidence="7">
    <location>
        <begin position="307"/>
        <end position="326"/>
    </location>
</feature>
<dbReference type="GO" id="GO:0050479">
    <property type="term" value="F:glyceryl-ether monooxygenase activity"/>
    <property type="evidence" value="ECO:0007669"/>
    <property type="project" value="TreeGrafter"/>
</dbReference>
<reference evidence="9" key="1">
    <citation type="submission" date="2018-05" db="EMBL/GenBank/DDBJ databases">
        <authorList>
            <person name="Lanie J.A."/>
            <person name="Ng W.-L."/>
            <person name="Kazmierczak K.M."/>
            <person name="Andrzejewski T.M."/>
            <person name="Davidsen T.M."/>
            <person name="Wayne K.J."/>
            <person name="Tettelin H."/>
            <person name="Glass J.I."/>
            <person name="Rusch D."/>
            <person name="Podicherti R."/>
            <person name="Tsui H.-C.T."/>
            <person name="Winkler M.E."/>
        </authorList>
    </citation>
    <scope>NUCLEOTIDE SEQUENCE</scope>
</reference>
<evidence type="ECO:0000256" key="7">
    <source>
        <dbReference type="SAM" id="Phobius"/>
    </source>
</evidence>
<name>A0A381N081_9ZZZZ</name>
<comment type="subcellular location">
    <subcellularLocation>
        <location evidence="1">Endomembrane system</location>
        <topology evidence="1">Multi-pass membrane protein</topology>
    </subcellularLocation>
</comment>
<gene>
    <name evidence="9" type="ORF">METZ01_LOCUS801</name>
</gene>
<feature type="transmembrane region" description="Helical" evidence="7">
    <location>
        <begin position="138"/>
        <end position="162"/>
    </location>
</feature>
<feature type="transmembrane region" description="Helical" evidence="7">
    <location>
        <begin position="12"/>
        <end position="31"/>
    </location>
</feature>
<keyword evidence="6 7" id="KW-0472">Membrane</keyword>
<dbReference type="EMBL" id="UINC01000044">
    <property type="protein sequence ID" value="SUZ47947.1"/>
    <property type="molecule type" value="Genomic_DNA"/>
</dbReference>